<keyword evidence="7" id="KW-0479">Metal-binding</keyword>
<evidence type="ECO:0000313" key="14">
    <source>
        <dbReference type="EMBL" id="TDQ47664.1"/>
    </source>
</evidence>
<dbReference type="OrthoDB" id="8772544at2"/>
<reference evidence="14 15" key="1">
    <citation type="submission" date="2019-03" db="EMBL/GenBank/DDBJ databases">
        <title>Genomic Encyclopedia of Type Strains, Phase IV (KMG-IV): sequencing the most valuable type-strain genomes for metagenomic binning, comparative biology and taxonomic classification.</title>
        <authorList>
            <person name="Goeker M."/>
        </authorList>
    </citation>
    <scope>NUCLEOTIDE SEQUENCE [LARGE SCALE GENOMIC DNA]</scope>
    <source>
        <strain evidence="14 15">DSM 103792</strain>
    </source>
</reference>
<name>A0A4R6UVX2_9GAMM</name>
<keyword evidence="15" id="KW-1185">Reference proteome</keyword>
<organism evidence="14 15">
    <name type="scientific">Permianibacter aggregans</name>
    <dbReference type="NCBI Taxonomy" id="1510150"/>
    <lineage>
        <taxon>Bacteria</taxon>
        <taxon>Pseudomonadati</taxon>
        <taxon>Pseudomonadota</taxon>
        <taxon>Gammaproteobacteria</taxon>
        <taxon>Pseudomonadales</taxon>
        <taxon>Pseudomonadaceae</taxon>
        <taxon>Permianibacter</taxon>
    </lineage>
</organism>
<dbReference type="GO" id="GO:0006508">
    <property type="term" value="P:proteolysis"/>
    <property type="evidence" value="ECO:0007669"/>
    <property type="project" value="UniProtKB-KW"/>
</dbReference>
<gene>
    <name evidence="14" type="ORF">EV696_10968</name>
</gene>
<proteinExistence type="inferred from homology"/>
<dbReference type="RefSeq" id="WP_133590856.1">
    <property type="nucleotide sequence ID" value="NZ_CP037953.1"/>
</dbReference>
<evidence type="ECO:0000256" key="7">
    <source>
        <dbReference type="ARBA" id="ARBA00022723"/>
    </source>
</evidence>
<evidence type="ECO:0000256" key="12">
    <source>
        <dbReference type="ARBA" id="ARBA00023136"/>
    </source>
</evidence>
<sequence length="212" mass="23127">MITLLFNGQVGLFVLLLGAIIFSLTLHEFGHAFSAKLLGDRTAEQAGRLTLNPISHIDPLGLLMVVMVGFGWAKPVPFNPSRANVPWAGAFIGAAGPFMNLLIAIVSVNLYVWAAETGAFDLESGLGVALILLAQINLLLMIFNLIPLGPLDGHYVMSWLLPRNLSYRYDRFNAQYGAMIFLVLIALSILGFPIFRFVTSLAGSILPYLTFM</sequence>
<comment type="similarity">
    <text evidence="3">Belongs to the peptidase M50B family.</text>
</comment>
<dbReference type="GO" id="GO:0008237">
    <property type="term" value="F:metallopeptidase activity"/>
    <property type="evidence" value="ECO:0007669"/>
    <property type="project" value="UniProtKB-KW"/>
</dbReference>
<evidence type="ECO:0000256" key="10">
    <source>
        <dbReference type="ARBA" id="ARBA00022989"/>
    </source>
</evidence>
<evidence type="ECO:0000256" key="6">
    <source>
        <dbReference type="ARBA" id="ARBA00022692"/>
    </source>
</evidence>
<feature type="transmembrane region" description="Helical" evidence="13">
    <location>
        <begin position="126"/>
        <end position="146"/>
    </location>
</feature>
<feature type="transmembrane region" description="Helical" evidence="13">
    <location>
        <begin position="174"/>
        <end position="195"/>
    </location>
</feature>
<feature type="transmembrane region" description="Helical" evidence="13">
    <location>
        <begin position="85"/>
        <end position="114"/>
    </location>
</feature>
<dbReference type="GO" id="GO:0005886">
    <property type="term" value="C:plasma membrane"/>
    <property type="evidence" value="ECO:0007669"/>
    <property type="project" value="UniProtKB-SubCell"/>
</dbReference>
<dbReference type="InterPro" id="IPR052348">
    <property type="entry name" value="Metallopeptidase_M50B"/>
</dbReference>
<keyword evidence="9" id="KW-0862">Zinc</keyword>
<keyword evidence="5 14" id="KW-0645">Protease</keyword>
<protein>
    <submittedName>
        <fullName evidence="14">Zn-dependent protease</fullName>
    </submittedName>
</protein>
<evidence type="ECO:0000256" key="2">
    <source>
        <dbReference type="ARBA" id="ARBA00004651"/>
    </source>
</evidence>
<feature type="transmembrane region" description="Helical" evidence="13">
    <location>
        <begin position="12"/>
        <end position="33"/>
    </location>
</feature>
<dbReference type="AlphaFoldDB" id="A0A4R6UVX2"/>
<keyword evidence="8" id="KW-0378">Hydrolase</keyword>
<evidence type="ECO:0000256" key="9">
    <source>
        <dbReference type="ARBA" id="ARBA00022833"/>
    </source>
</evidence>
<dbReference type="PANTHER" id="PTHR35864">
    <property type="entry name" value="ZINC METALLOPROTEASE MJ0611-RELATED"/>
    <property type="match status" value="1"/>
</dbReference>
<keyword evidence="10 13" id="KW-1133">Transmembrane helix</keyword>
<keyword evidence="6 13" id="KW-0812">Transmembrane</keyword>
<evidence type="ECO:0000256" key="5">
    <source>
        <dbReference type="ARBA" id="ARBA00022670"/>
    </source>
</evidence>
<dbReference type="PANTHER" id="PTHR35864:SF1">
    <property type="entry name" value="ZINC METALLOPROTEASE YWHC-RELATED"/>
    <property type="match status" value="1"/>
</dbReference>
<dbReference type="GO" id="GO:0046872">
    <property type="term" value="F:metal ion binding"/>
    <property type="evidence" value="ECO:0007669"/>
    <property type="project" value="UniProtKB-KW"/>
</dbReference>
<evidence type="ECO:0000256" key="3">
    <source>
        <dbReference type="ARBA" id="ARBA00007931"/>
    </source>
</evidence>
<keyword evidence="12 13" id="KW-0472">Membrane</keyword>
<comment type="caution">
    <text evidence="14">The sequence shown here is derived from an EMBL/GenBank/DDBJ whole genome shotgun (WGS) entry which is preliminary data.</text>
</comment>
<evidence type="ECO:0000256" key="8">
    <source>
        <dbReference type="ARBA" id="ARBA00022801"/>
    </source>
</evidence>
<keyword evidence="11" id="KW-0482">Metalloprotease</keyword>
<keyword evidence="4" id="KW-1003">Cell membrane</keyword>
<dbReference type="InterPro" id="IPR044537">
    <property type="entry name" value="Rip2-like"/>
</dbReference>
<comment type="cofactor">
    <cofactor evidence="1">
        <name>Zn(2+)</name>
        <dbReference type="ChEBI" id="CHEBI:29105"/>
    </cofactor>
</comment>
<evidence type="ECO:0000256" key="13">
    <source>
        <dbReference type="SAM" id="Phobius"/>
    </source>
</evidence>
<comment type="subcellular location">
    <subcellularLocation>
        <location evidence="2">Cell membrane</location>
        <topology evidence="2">Multi-pass membrane protein</topology>
    </subcellularLocation>
</comment>
<evidence type="ECO:0000256" key="11">
    <source>
        <dbReference type="ARBA" id="ARBA00023049"/>
    </source>
</evidence>
<evidence type="ECO:0000313" key="15">
    <source>
        <dbReference type="Proteomes" id="UP000295375"/>
    </source>
</evidence>
<dbReference type="Proteomes" id="UP000295375">
    <property type="component" value="Unassembled WGS sequence"/>
</dbReference>
<evidence type="ECO:0000256" key="4">
    <source>
        <dbReference type="ARBA" id="ARBA00022475"/>
    </source>
</evidence>
<dbReference type="CDD" id="cd06158">
    <property type="entry name" value="S2P-M50_like_1"/>
    <property type="match status" value="1"/>
</dbReference>
<dbReference type="EMBL" id="SNYM01000009">
    <property type="protein sequence ID" value="TDQ47664.1"/>
    <property type="molecule type" value="Genomic_DNA"/>
</dbReference>
<feature type="transmembrane region" description="Helical" evidence="13">
    <location>
        <begin position="54"/>
        <end position="73"/>
    </location>
</feature>
<accession>A0A4R6UVX2</accession>
<evidence type="ECO:0000256" key="1">
    <source>
        <dbReference type="ARBA" id="ARBA00001947"/>
    </source>
</evidence>